<feature type="region of interest" description="Disordered" evidence="1">
    <location>
        <begin position="1"/>
        <end position="43"/>
    </location>
</feature>
<accession>A0A3M7QBD2</accession>
<evidence type="ECO:0000256" key="1">
    <source>
        <dbReference type="SAM" id="MobiDB-lite"/>
    </source>
</evidence>
<gene>
    <name evidence="2" type="ORF">BpHYR1_045936</name>
</gene>
<evidence type="ECO:0000313" key="2">
    <source>
        <dbReference type="EMBL" id="RNA08539.1"/>
    </source>
</evidence>
<dbReference type="EMBL" id="REGN01006702">
    <property type="protein sequence ID" value="RNA08539.1"/>
    <property type="molecule type" value="Genomic_DNA"/>
</dbReference>
<keyword evidence="3" id="KW-1185">Reference proteome</keyword>
<dbReference type="Proteomes" id="UP000276133">
    <property type="component" value="Unassembled WGS sequence"/>
</dbReference>
<evidence type="ECO:0000313" key="3">
    <source>
        <dbReference type="Proteomes" id="UP000276133"/>
    </source>
</evidence>
<reference evidence="2 3" key="1">
    <citation type="journal article" date="2018" name="Sci. Rep.">
        <title>Genomic signatures of local adaptation to the degree of environmental predictability in rotifers.</title>
        <authorList>
            <person name="Franch-Gras L."/>
            <person name="Hahn C."/>
            <person name="Garcia-Roger E.M."/>
            <person name="Carmona M.J."/>
            <person name="Serra M."/>
            <person name="Gomez A."/>
        </authorList>
    </citation>
    <scope>NUCLEOTIDE SEQUENCE [LARGE SCALE GENOMIC DNA]</scope>
    <source>
        <strain evidence="2">HYR1</strain>
    </source>
</reference>
<feature type="compositionally biased region" description="Basic residues" evidence="1">
    <location>
        <begin position="1"/>
        <end position="12"/>
    </location>
</feature>
<dbReference type="AlphaFoldDB" id="A0A3M7QBD2"/>
<organism evidence="2 3">
    <name type="scientific">Brachionus plicatilis</name>
    <name type="common">Marine rotifer</name>
    <name type="synonym">Brachionus muelleri</name>
    <dbReference type="NCBI Taxonomy" id="10195"/>
    <lineage>
        <taxon>Eukaryota</taxon>
        <taxon>Metazoa</taxon>
        <taxon>Spiralia</taxon>
        <taxon>Gnathifera</taxon>
        <taxon>Rotifera</taxon>
        <taxon>Eurotatoria</taxon>
        <taxon>Monogononta</taxon>
        <taxon>Pseudotrocha</taxon>
        <taxon>Ploima</taxon>
        <taxon>Brachionidae</taxon>
        <taxon>Brachionus</taxon>
    </lineage>
</organism>
<protein>
    <submittedName>
        <fullName evidence="2">Uncharacterized protein</fullName>
    </submittedName>
</protein>
<proteinExistence type="predicted"/>
<name>A0A3M7QBD2_BRAPC</name>
<comment type="caution">
    <text evidence="2">The sequence shown here is derived from an EMBL/GenBank/DDBJ whole genome shotgun (WGS) entry which is preliminary data.</text>
</comment>
<sequence>MSSLRKPTKPAMKKPANVSPFDMTGISSIRNDSMSSFSSTRTRSVNSTTLDIDFKKNSSDDLIKKIEHLVTSNHSLEEENTVLRNLINEESKNFGIDERRLLMLKCQIYQLEKQAR</sequence>
<feature type="compositionally biased region" description="Low complexity" evidence="1">
    <location>
        <begin position="33"/>
        <end position="43"/>
    </location>
</feature>